<feature type="compositionally biased region" description="Polar residues" evidence="9">
    <location>
        <begin position="234"/>
        <end position="282"/>
    </location>
</feature>
<gene>
    <name evidence="11" type="ORF">PSALAMII_LOCUS9406</name>
</gene>
<reference evidence="11" key="1">
    <citation type="submission" date="2021-07" db="EMBL/GenBank/DDBJ databases">
        <authorList>
            <person name="Branca A.L. A."/>
        </authorList>
    </citation>
    <scope>NUCLEOTIDE SEQUENCE</scope>
</reference>
<accession>A0A9W4JPM4</accession>
<keyword evidence="6" id="KW-0804">Transcription</keyword>
<feature type="region of interest" description="Disordered" evidence="9">
    <location>
        <begin position="1"/>
        <end position="61"/>
    </location>
</feature>
<dbReference type="GO" id="GO:0006338">
    <property type="term" value="P:chromatin remodeling"/>
    <property type="evidence" value="ECO:0007669"/>
    <property type="project" value="InterPro"/>
</dbReference>
<dbReference type="PROSITE" id="PS50014">
    <property type="entry name" value="BROMODOMAIN_2"/>
    <property type="match status" value="1"/>
</dbReference>
<dbReference type="OrthoDB" id="6017at2759"/>
<evidence type="ECO:0000256" key="4">
    <source>
        <dbReference type="ARBA" id="ARBA00023015"/>
    </source>
</evidence>
<dbReference type="InterPro" id="IPR036427">
    <property type="entry name" value="Bromodomain-like_sf"/>
</dbReference>
<evidence type="ECO:0000256" key="7">
    <source>
        <dbReference type="ARBA" id="ARBA00023242"/>
    </source>
</evidence>
<evidence type="ECO:0000313" key="11">
    <source>
        <dbReference type="EMBL" id="CAG8413235.1"/>
    </source>
</evidence>
<dbReference type="CDD" id="cd04369">
    <property type="entry name" value="Bromodomain"/>
    <property type="match status" value="1"/>
</dbReference>
<sequence length="498" mass="54304">MSSKRRSAAAASPDVRSRAKRQKFSEDNLVEMSSRASSHVDSDEDEAPETQESEVDFEGDSLQSAQDKIMSELTRLQDDDGQEVAYPFIGKPDRTLYRDYYELIQHPVSLRSIQKKVRGTDSRKNTSKTTAYPTWQSFEEEVSYIWRNAREYNEDDSEISALAGILEVSLCIVFVLHWSADVESQSYFGQRVAEAKKLVPNPQTDDTLEMPRIKLKMSTSGPPVAGESTVRMPESSNTITQPNGQSANIMANQESSRPHQGTSSGSAGQNVSTSPRTRSLKTLDSPGPSVATTSTSDQLNPSVGARGLSGLVKNEPPMSMSTSQAPSHAIFGTMADNAHDLSSPNISYQHTGPSPMDSVLRRPGQDSSTALIRNVRIATHASLSLQPDFCLDIPPSSLVSQQTITIHLPPSHNLLTLKPRLAASTSQRQVKIVALTGMQRLHSSGDATAPAYDIRLHPGMTKVDLEAIVGPAKGVPRTGPPGADVEYERVTIFFNLLR</sequence>
<feature type="compositionally biased region" description="Acidic residues" evidence="9">
    <location>
        <begin position="42"/>
        <end position="59"/>
    </location>
</feature>
<dbReference type="InterPro" id="IPR001487">
    <property type="entry name" value="Bromodomain"/>
</dbReference>
<dbReference type="Pfam" id="PF00439">
    <property type="entry name" value="Bromodomain"/>
    <property type="match status" value="1"/>
</dbReference>
<evidence type="ECO:0000256" key="9">
    <source>
        <dbReference type="SAM" id="MobiDB-lite"/>
    </source>
</evidence>
<dbReference type="GO" id="GO:0016586">
    <property type="term" value="C:RSC-type complex"/>
    <property type="evidence" value="ECO:0007669"/>
    <property type="project" value="InterPro"/>
</dbReference>
<proteinExistence type="predicted"/>
<evidence type="ECO:0000313" key="12">
    <source>
        <dbReference type="Proteomes" id="UP001152646"/>
    </source>
</evidence>
<feature type="region of interest" description="Disordered" evidence="9">
    <location>
        <begin position="199"/>
        <end position="325"/>
    </location>
</feature>
<dbReference type="AlphaFoldDB" id="A0A9W4JPM4"/>
<dbReference type="PANTHER" id="PTHR16062:SF19">
    <property type="entry name" value="PROTEIN POLYBROMO-1"/>
    <property type="match status" value="1"/>
</dbReference>
<dbReference type="Gene3D" id="1.20.920.10">
    <property type="entry name" value="Bromodomain-like"/>
    <property type="match status" value="1"/>
</dbReference>
<evidence type="ECO:0000256" key="3">
    <source>
        <dbReference type="ARBA" id="ARBA00022853"/>
    </source>
</evidence>
<evidence type="ECO:0000256" key="2">
    <source>
        <dbReference type="ARBA" id="ARBA00022737"/>
    </source>
</evidence>
<evidence type="ECO:0000259" key="10">
    <source>
        <dbReference type="PROSITE" id="PS50014"/>
    </source>
</evidence>
<dbReference type="SUPFAM" id="SSF47370">
    <property type="entry name" value="Bromodomain"/>
    <property type="match status" value="1"/>
</dbReference>
<dbReference type="GO" id="GO:0006368">
    <property type="term" value="P:transcription elongation by RNA polymerase II"/>
    <property type="evidence" value="ECO:0007669"/>
    <property type="project" value="TreeGrafter"/>
</dbReference>
<comment type="caution">
    <text evidence="11">The sequence shown here is derived from an EMBL/GenBank/DDBJ whole genome shotgun (WGS) entry which is preliminary data.</text>
</comment>
<feature type="compositionally biased region" description="Polar residues" evidence="9">
    <location>
        <begin position="341"/>
        <end position="352"/>
    </location>
</feature>
<dbReference type="GO" id="GO:0003682">
    <property type="term" value="F:chromatin binding"/>
    <property type="evidence" value="ECO:0007669"/>
    <property type="project" value="TreeGrafter"/>
</dbReference>
<keyword evidence="3" id="KW-0156">Chromatin regulator</keyword>
<dbReference type="Pfam" id="PF22994">
    <property type="entry name" value="RSC4_Ig_like"/>
    <property type="match status" value="1"/>
</dbReference>
<evidence type="ECO:0000256" key="8">
    <source>
        <dbReference type="PROSITE-ProRule" id="PRU00035"/>
    </source>
</evidence>
<feature type="region of interest" description="Disordered" evidence="9">
    <location>
        <begin position="341"/>
        <end position="364"/>
    </location>
</feature>
<dbReference type="PRINTS" id="PR00503">
    <property type="entry name" value="BROMODOMAIN"/>
</dbReference>
<organism evidence="11 12">
    <name type="scientific">Penicillium salamii</name>
    <dbReference type="NCBI Taxonomy" id="1612424"/>
    <lineage>
        <taxon>Eukaryota</taxon>
        <taxon>Fungi</taxon>
        <taxon>Dikarya</taxon>
        <taxon>Ascomycota</taxon>
        <taxon>Pezizomycotina</taxon>
        <taxon>Eurotiomycetes</taxon>
        <taxon>Eurotiomycetidae</taxon>
        <taxon>Eurotiales</taxon>
        <taxon>Aspergillaceae</taxon>
        <taxon>Penicillium</taxon>
    </lineage>
</organism>
<name>A0A9W4JPM4_9EURO</name>
<feature type="domain" description="Bromo" evidence="10">
    <location>
        <begin position="80"/>
        <end position="160"/>
    </location>
</feature>
<dbReference type="InterPro" id="IPR037382">
    <property type="entry name" value="Rsc/polybromo"/>
</dbReference>
<dbReference type="PANTHER" id="PTHR16062">
    <property type="entry name" value="SWI/SNF-RELATED"/>
    <property type="match status" value="1"/>
</dbReference>
<keyword evidence="5 8" id="KW-0103">Bromodomain</keyword>
<keyword evidence="2" id="KW-0677">Repeat</keyword>
<protein>
    <recommendedName>
        <fullName evidence="10">Bromo domain-containing protein</fullName>
    </recommendedName>
</protein>
<dbReference type="InterPro" id="IPR054551">
    <property type="entry name" value="RSC4_Ig-like"/>
</dbReference>
<dbReference type="SMART" id="SM00297">
    <property type="entry name" value="BROMO"/>
    <property type="match status" value="1"/>
</dbReference>
<evidence type="ECO:0000256" key="1">
    <source>
        <dbReference type="ARBA" id="ARBA00004123"/>
    </source>
</evidence>
<evidence type="ECO:0000256" key="6">
    <source>
        <dbReference type="ARBA" id="ARBA00023163"/>
    </source>
</evidence>
<comment type="subcellular location">
    <subcellularLocation>
        <location evidence="1">Nucleus</location>
    </subcellularLocation>
</comment>
<dbReference type="Proteomes" id="UP001152646">
    <property type="component" value="Unassembled WGS sequence"/>
</dbReference>
<keyword evidence="7" id="KW-0539">Nucleus</keyword>
<evidence type="ECO:0000256" key="5">
    <source>
        <dbReference type="ARBA" id="ARBA00023117"/>
    </source>
</evidence>
<feature type="compositionally biased region" description="Polar residues" evidence="9">
    <location>
        <begin position="290"/>
        <end position="301"/>
    </location>
</feature>
<dbReference type="EMBL" id="CAJVPA010000222">
    <property type="protein sequence ID" value="CAG8413235.1"/>
    <property type="molecule type" value="Genomic_DNA"/>
</dbReference>
<keyword evidence="4" id="KW-0805">Transcription regulation</keyword>